<organism evidence="3">
    <name type="scientific">Perkinsus marinus (strain ATCC 50983 / TXsc)</name>
    <dbReference type="NCBI Taxonomy" id="423536"/>
    <lineage>
        <taxon>Eukaryota</taxon>
        <taxon>Sar</taxon>
        <taxon>Alveolata</taxon>
        <taxon>Perkinsozoa</taxon>
        <taxon>Perkinsea</taxon>
        <taxon>Perkinsida</taxon>
        <taxon>Perkinsidae</taxon>
        <taxon>Perkinsus</taxon>
    </lineage>
</organism>
<feature type="compositionally biased region" description="Polar residues" evidence="1">
    <location>
        <begin position="7"/>
        <end position="24"/>
    </location>
</feature>
<accession>C5K8N2</accession>
<name>C5K8N2_PERM5</name>
<evidence type="ECO:0000313" key="3">
    <source>
        <dbReference type="Proteomes" id="UP000007800"/>
    </source>
</evidence>
<dbReference type="AlphaFoldDB" id="C5K8N2"/>
<feature type="non-terminal residue" evidence="2">
    <location>
        <position position="70"/>
    </location>
</feature>
<dbReference type="GeneID" id="9039478"/>
<proteinExistence type="predicted"/>
<dbReference type="RefSeq" id="XP_002787443.1">
    <property type="nucleotide sequence ID" value="XM_002787397.1"/>
</dbReference>
<evidence type="ECO:0000313" key="2">
    <source>
        <dbReference type="EMBL" id="EER19239.1"/>
    </source>
</evidence>
<dbReference type="Proteomes" id="UP000007800">
    <property type="component" value="Unassembled WGS sequence"/>
</dbReference>
<keyword evidence="3" id="KW-1185">Reference proteome</keyword>
<dbReference type="InParanoid" id="C5K8N2"/>
<dbReference type="EMBL" id="GG671131">
    <property type="protein sequence ID" value="EER19239.1"/>
    <property type="molecule type" value="Genomic_DNA"/>
</dbReference>
<reference evidence="2 3" key="1">
    <citation type="submission" date="2008-07" db="EMBL/GenBank/DDBJ databases">
        <authorList>
            <person name="El-Sayed N."/>
            <person name="Caler E."/>
            <person name="Inman J."/>
            <person name="Amedeo P."/>
            <person name="Hass B."/>
            <person name="Wortman J."/>
        </authorList>
    </citation>
    <scope>NUCLEOTIDE SEQUENCE [LARGE SCALE GENOMIC DNA]</scope>
    <source>
        <strain evidence="3">ATCC 50983 / TXsc</strain>
    </source>
</reference>
<evidence type="ECO:0000256" key="1">
    <source>
        <dbReference type="SAM" id="MobiDB-lite"/>
    </source>
</evidence>
<sequence>SREEYNHNATENISTLSPTTNTQQCGEASNVLTTTTTPTGTLHESGGWWSEDRVVIDENDRDMSDLQHQQ</sequence>
<feature type="region of interest" description="Disordered" evidence="1">
    <location>
        <begin position="1"/>
        <end position="24"/>
    </location>
</feature>
<protein>
    <submittedName>
        <fullName evidence="2">Uncharacterized protein</fullName>
    </submittedName>
</protein>
<feature type="non-terminal residue" evidence="2">
    <location>
        <position position="1"/>
    </location>
</feature>
<gene>
    <name evidence="2" type="ORF">Pmar_PMAR028705</name>
</gene>